<keyword evidence="2" id="KW-1133">Transmembrane helix</keyword>
<gene>
    <name evidence="3" type="ORF">EDD29_0368</name>
</gene>
<dbReference type="EMBL" id="RJKE01000001">
    <property type="protein sequence ID" value="ROO82883.1"/>
    <property type="molecule type" value="Genomic_DNA"/>
</dbReference>
<feature type="transmembrane region" description="Helical" evidence="2">
    <location>
        <begin position="71"/>
        <end position="90"/>
    </location>
</feature>
<feature type="compositionally biased region" description="Pro residues" evidence="1">
    <location>
        <begin position="192"/>
        <end position="213"/>
    </location>
</feature>
<keyword evidence="4" id="KW-1185">Reference proteome</keyword>
<comment type="caution">
    <text evidence="3">The sequence shown here is derived from an EMBL/GenBank/DDBJ whole genome shotgun (WGS) entry which is preliminary data.</text>
</comment>
<evidence type="ECO:0000256" key="2">
    <source>
        <dbReference type="SAM" id="Phobius"/>
    </source>
</evidence>
<dbReference type="Proteomes" id="UP000272400">
    <property type="component" value="Unassembled WGS sequence"/>
</dbReference>
<sequence>MNNSARHVLGGIIGLMVWLPLVVAGGWASRKVTTTARYFEVQAGEVVPGILVLLLCALVVGLLCGSRISPLASLVAGGLMSVLSLLWLLSPAQGSELLDAVLPDSFMIPVLDFIGVGMGLLLGLSMVVASLPPSRWAARSPRVLPSGGPSPLPFGGAPVPAPGQPPFGQPPFGGAPAPVPAPGQPPFGGAPGPVPPPHLPHVPAAPPAGPAPEPGQWAAPSPGDGAGKEER</sequence>
<feature type="transmembrane region" description="Helical" evidence="2">
    <location>
        <begin position="7"/>
        <end position="27"/>
    </location>
</feature>
<feature type="region of interest" description="Disordered" evidence="1">
    <location>
        <begin position="147"/>
        <end position="231"/>
    </location>
</feature>
<keyword evidence="2" id="KW-0472">Membrane</keyword>
<organism evidence="3 4">
    <name type="scientific">Actinocorallia herbida</name>
    <dbReference type="NCBI Taxonomy" id="58109"/>
    <lineage>
        <taxon>Bacteria</taxon>
        <taxon>Bacillati</taxon>
        <taxon>Actinomycetota</taxon>
        <taxon>Actinomycetes</taxon>
        <taxon>Streptosporangiales</taxon>
        <taxon>Thermomonosporaceae</taxon>
        <taxon>Actinocorallia</taxon>
    </lineage>
</organism>
<reference evidence="3 4" key="1">
    <citation type="submission" date="2018-11" db="EMBL/GenBank/DDBJ databases">
        <title>Sequencing the genomes of 1000 actinobacteria strains.</title>
        <authorList>
            <person name="Klenk H.-P."/>
        </authorList>
    </citation>
    <scope>NUCLEOTIDE SEQUENCE [LARGE SCALE GENOMIC DNA]</scope>
    <source>
        <strain evidence="3 4">DSM 44254</strain>
    </source>
</reference>
<evidence type="ECO:0000256" key="1">
    <source>
        <dbReference type="SAM" id="MobiDB-lite"/>
    </source>
</evidence>
<protein>
    <submittedName>
        <fullName evidence="3">Uncharacterized protein</fullName>
    </submittedName>
</protein>
<dbReference type="RefSeq" id="WP_148085842.1">
    <property type="nucleotide sequence ID" value="NZ_RJKE01000001.1"/>
</dbReference>
<dbReference type="AlphaFoldDB" id="A0A3N1CNN1"/>
<evidence type="ECO:0000313" key="3">
    <source>
        <dbReference type="EMBL" id="ROO82883.1"/>
    </source>
</evidence>
<evidence type="ECO:0000313" key="4">
    <source>
        <dbReference type="Proteomes" id="UP000272400"/>
    </source>
</evidence>
<feature type="compositionally biased region" description="Pro residues" evidence="1">
    <location>
        <begin position="159"/>
        <end position="169"/>
    </location>
</feature>
<feature type="transmembrane region" description="Helical" evidence="2">
    <location>
        <begin position="47"/>
        <end position="64"/>
    </location>
</feature>
<feature type="transmembrane region" description="Helical" evidence="2">
    <location>
        <begin position="110"/>
        <end position="132"/>
    </location>
</feature>
<accession>A0A3N1CNN1</accession>
<name>A0A3N1CNN1_9ACTN</name>
<proteinExistence type="predicted"/>
<keyword evidence="2" id="KW-0812">Transmembrane</keyword>
<feature type="compositionally biased region" description="Low complexity" evidence="1">
    <location>
        <begin position="147"/>
        <end position="158"/>
    </location>
</feature>